<reference evidence="1 2" key="1">
    <citation type="journal article" date="2012" name="Nucleic Acids Res.">
        <title>Sequencing of the smallest Apicomplexan genome from the human pathogen Babesia microti.</title>
        <authorList>
            <person name="Cornillot E."/>
            <person name="Hadj-Kaddour K."/>
            <person name="Dassouli A."/>
            <person name="Noel B."/>
            <person name="Ranwez V."/>
            <person name="Vacherie B."/>
            <person name="Augagneur Y."/>
            <person name="Bres V."/>
            <person name="Duclos A."/>
            <person name="Randazzo S."/>
            <person name="Carcy B."/>
            <person name="Debierre-Grockiego F."/>
            <person name="Delbecq S."/>
            <person name="Moubri-Menage K."/>
            <person name="Shams-Eldin H."/>
            <person name="Usmani-Brown S."/>
            <person name="Bringaud F."/>
            <person name="Wincker P."/>
            <person name="Vivares C.P."/>
            <person name="Schwarz R.T."/>
            <person name="Schetters T.P."/>
            <person name="Krause P.J."/>
            <person name="Gorenflot A."/>
            <person name="Berry V."/>
            <person name="Barbe V."/>
            <person name="Ben Mamoun C."/>
        </authorList>
    </citation>
    <scope>NUCLEOTIDE SEQUENCE [LARGE SCALE GENOMIC DNA]</scope>
    <source>
        <strain evidence="1 2">RI</strain>
    </source>
</reference>
<keyword evidence="2" id="KW-1185">Reference proteome</keyword>
<dbReference type="VEuPathDB" id="PiroplasmaDB:BMR1_02g03490"/>
<evidence type="ECO:0000313" key="1">
    <source>
        <dbReference type="EMBL" id="CCF73850.1"/>
    </source>
</evidence>
<gene>
    <name evidence="1" type="ORF">BMR1_02g03490</name>
</gene>
<dbReference type="RefSeq" id="XP_012648459.1">
    <property type="nucleotide sequence ID" value="XM_012793005.1"/>
</dbReference>
<name>I7IQK1_BABMR</name>
<proteinExistence type="predicted"/>
<organism evidence="1 2">
    <name type="scientific">Babesia microti (strain RI)</name>
    <dbReference type="NCBI Taxonomy" id="1133968"/>
    <lineage>
        <taxon>Eukaryota</taxon>
        <taxon>Sar</taxon>
        <taxon>Alveolata</taxon>
        <taxon>Apicomplexa</taxon>
        <taxon>Aconoidasida</taxon>
        <taxon>Piroplasmida</taxon>
        <taxon>Babesiidae</taxon>
        <taxon>Babesia</taxon>
    </lineage>
</organism>
<dbReference type="KEGG" id="bmic:BMR1_02g03490"/>
<protein>
    <submittedName>
        <fullName evidence="1">Uncharacterized protein</fullName>
    </submittedName>
</protein>
<accession>I7IQK1</accession>
<dbReference type="EMBL" id="FO082872">
    <property type="protein sequence ID" value="CCF73850.1"/>
    <property type="molecule type" value="Genomic_DNA"/>
</dbReference>
<dbReference type="AlphaFoldDB" id="I7IQK1"/>
<reference evidence="1 2" key="3">
    <citation type="journal article" date="2016" name="Sci. Rep.">
        <title>Genome-wide diversity and gene expression profiling of Babesia microti isolates identify polymorphic genes that mediate host-pathogen interactions.</title>
        <authorList>
            <person name="Silva J.C."/>
            <person name="Cornillot E."/>
            <person name="McCracken C."/>
            <person name="Usmani-Brown S."/>
            <person name="Dwivedi A."/>
            <person name="Ifeonu O.O."/>
            <person name="Crabtree J."/>
            <person name="Gotia H.T."/>
            <person name="Virji A.Z."/>
            <person name="Reynes C."/>
            <person name="Colinge J."/>
            <person name="Kumar V."/>
            <person name="Lawres L."/>
            <person name="Pazzi J.E."/>
            <person name="Pablo J.V."/>
            <person name="Hung C."/>
            <person name="Brancato J."/>
            <person name="Kumari P."/>
            <person name="Orvis J."/>
            <person name="Tretina K."/>
            <person name="Chibucos M."/>
            <person name="Ott S."/>
            <person name="Sadzewicz L."/>
            <person name="Sengamalay N."/>
            <person name="Shetty A.C."/>
            <person name="Su Q."/>
            <person name="Tallon L."/>
            <person name="Fraser C.M."/>
            <person name="Frutos R."/>
            <person name="Molina D.M."/>
            <person name="Krause P.J."/>
            <person name="Ben Mamoun C."/>
        </authorList>
    </citation>
    <scope>NUCLEOTIDE SEQUENCE [LARGE SCALE GENOMIC DNA]</scope>
    <source>
        <strain evidence="1 2">RI</strain>
    </source>
</reference>
<evidence type="ECO:0000313" key="2">
    <source>
        <dbReference type="Proteomes" id="UP000002899"/>
    </source>
</evidence>
<dbReference type="Proteomes" id="UP000002899">
    <property type="component" value="Chromosome II"/>
</dbReference>
<sequence length="747" mass="86101">MDIDDFSPNKKLEYSQTATCASNFEKNIFKDKLISFLSNTRPYLRLKEFDLILSNLYGLPRLEVVNLFSSVSKELTSRNISVRKLYKLSAAWIYCTNTTQIKKYPNLKNERLLIWCYTGLFNNINVALKYLLYLLRKDSVGVNSIHNFYRKLCNEYNKYTTVDDLLDMVPKIQIDSNCDRITCCLIYFFANTFKYYNSYVYSKDNFADIDEIHSKLYLRLQSEKCPCWKKLILALIKIYLSMGQDTGKLIDKFGITTGESVYYNNIIKACSHNTLPELERVNLKEVKRIIRYSKEWMVLLTESNETIEGLINNITLARNVLFTLKEIDIFDKDEWIASGIWALALISGNHIVRSTTTKMVVSIQELSNPIAEVSLDLLLYEMLIGILRYVQTKMQVLARSGLVTSFIAFLLCGLSQYWQIMEFADAEIVGKLLLHFIPSINPNGEYIYSQNQSTLIPVEVLVKSALKIALPEYILEASFTFIQVRPTDLSKGEAYLQRMAYYIFIYSNIFPGGPIHKFKVFTSYLVRWTIFLSRFSEFTLHQIRLMTAILSNVLSLILRKGSSKMESIVSLVNVIFTAFTSNPALDSMWNKRGRRIESGELMDEISRFLALTYIIYPSGLIPSGGNGGSSIKYCARQTIKGFITQFIKLLPMESRKLPKFSLLCDVFEAEEEQTCVINDKKSIIDTNMDLVGNGDKRRRYNYHFKANDDFIDFETDKNLGMLLVRDELGGEIEVRPEWKCLIGSILD</sequence>
<dbReference type="GeneID" id="24424480"/>
<reference evidence="1 2" key="2">
    <citation type="journal article" date="2013" name="PLoS ONE">
        <title>Whole genome mapping and re-organization of the nuclear and mitochondrial genomes of Babesia microti isolates.</title>
        <authorList>
            <person name="Cornillot E."/>
            <person name="Dassouli A."/>
            <person name="Garg A."/>
            <person name="Pachikara N."/>
            <person name="Randazzo S."/>
            <person name="Depoix D."/>
            <person name="Carcy B."/>
            <person name="Delbecq S."/>
            <person name="Frutos R."/>
            <person name="Silva J.C."/>
            <person name="Sutton R."/>
            <person name="Krause P.J."/>
            <person name="Mamoun C.B."/>
        </authorList>
    </citation>
    <scope>NUCLEOTIDE SEQUENCE [LARGE SCALE GENOMIC DNA]</scope>
    <source>
        <strain evidence="1 2">RI</strain>
    </source>
</reference>